<keyword evidence="1" id="KW-0472">Membrane</keyword>
<keyword evidence="1" id="KW-0812">Transmembrane</keyword>
<gene>
    <name evidence="2" type="ordered locus">SFHH103_03932</name>
</gene>
<proteinExistence type="predicted"/>
<feature type="transmembrane region" description="Helical" evidence="1">
    <location>
        <begin position="12"/>
        <end position="35"/>
    </location>
</feature>
<dbReference type="Proteomes" id="UP000007735">
    <property type="component" value="Chromosome"/>
</dbReference>
<reference evidence="2 3" key="1">
    <citation type="journal article" date="2012" name="J. Bacteriol.">
        <title>Genome sequence of the soybean symbiont Sinorhizobium fredii HH103.</title>
        <authorList>
            <person name="Weidner S."/>
            <person name="Becker A."/>
            <person name="Bonilla I."/>
            <person name="Jaenicke S."/>
            <person name="Lloret J."/>
            <person name="Margaret I."/>
            <person name="Puhler A."/>
            <person name="Ruiz-Sainz J.E."/>
            <person name="Schneiker-Bekel S."/>
            <person name="Szczepanowski R."/>
            <person name="Vinardell J.M."/>
            <person name="Zehner S."/>
            <person name="Gottfert M."/>
        </authorList>
    </citation>
    <scope>NUCLEOTIDE SEQUENCE [LARGE SCALE GENOMIC DNA]</scope>
    <source>
        <strain evidence="2 3">HH103</strain>
    </source>
</reference>
<dbReference type="HOGENOM" id="CLU_2438676_0_0_5"/>
<organism evidence="2 3">
    <name type="scientific">Sinorhizobium fredii (strain HH103)</name>
    <dbReference type="NCBI Taxonomy" id="1117943"/>
    <lineage>
        <taxon>Bacteria</taxon>
        <taxon>Pseudomonadati</taxon>
        <taxon>Pseudomonadota</taxon>
        <taxon>Alphaproteobacteria</taxon>
        <taxon>Hyphomicrobiales</taxon>
        <taxon>Rhizobiaceae</taxon>
        <taxon>Sinorhizobium/Ensifer group</taxon>
        <taxon>Sinorhizobium</taxon>
    </lineage>
</organism>
<accession>G9A6B3</accession>
<dbReference type="EMBL" id="HE616890">
    <property type="protein sequence ID" value="CCE98423.1"/>
    <property type="molecule type" value="Genomic_DNA"/>
</dbReference>
<evidence type="ECO:0008006" key="4">
    <source>
        <dbReference type="Google" id="ProtNLM"/>
    </source>
</evidence>
<sequence length="90" mass="9943">MNILMESLAYNSISILAAFVIAYNAIPLLAPVVAAGSMKRRLVWVAILSFVLFANFSQDHHPDIILWVPIAALAGLVTSFFNFRVAKRPK</sequence>
<dbReference type="AlphaFoldDB" id="G9A6B3"/>
<evidence type="ECO:0000313" key="2">
    <source>
        <dbReference type="EMBL" id="CCE98423.1"/>
    </source>
</evidence>
<feature type="transmembrane region" description="Helical" evidence="1">
    <location>
        <begin position="64"/>
        <end position="83"/>
    </location>
</feature>
<keyword evidence="1" id="KW-1133">Transmembrane helix</keyword>
<evidence type="ECO:0000313" key="3">
    <source>
        <dbReference type="Proteomes" id="UP000007735"/>
    </source>
</evidence>
<protein>
    <recommendedName>
        <fullName evidence="4">Transmembrane protein</fullName>
    </recommendedName>
</protein>
<dbReference type="RefSeq" id="WP_014330787.1">
    <property type="nucleotide sequence ID" value="NC_016812.1"/>
</dbReference>
<name>G9A6B3_SINF1</name>
<feature type="transmembrane region" description="Helical" evidence="1">
    <location>
        <begin position="42"/>
        <end position="58"/>
    </location>
</feature>
<evidence type="ECO:0000256" key="1">
    <source>
        <dbReference type="SAM" id="Phobius"/>
    </source>
</evidence>
<dbReference type="KEGG" id="sfh:SFHH103_03932"/>